<proteinExistence type="predicted"/>
<protein>
    <submittedName>
        <fullName evidence="1">Uncharacterized protein</fullName>
    </submittedName>
</protein>
<dbReference type="EMBL" id="DWWU01000010">
    <property type="protein sequence ID" value="HJC14622.1"/>
    <property type="molecule type" value="Genomic_DNA"/>
</dbReference>
<comment type="caution">
    <text evidence="1">The sequence shown here is derived from an EMBL/GenBank/DDBJ whole genome shotgun (WGS) entry which is preliminary data.</text>
</comment>
<gene>
    <name evidence="1" type="ORF">H9705_02165</name>
</gene>
<reference evidence="1" key="1">
    <citation type="journal article" date="2021" name="PeerJ">
        <title>Extensive microbial diversity within the chicken gut microbiome revealed by metagenomics and culture.</title>
        <authorList>
            <person name="Gilroy R."/>
            <person name="Ravi A."/>
            <person name="Getino M."/>
            <person name="Pursley I."/>
            <person name="Horton D.L."/>
            <person name="Alikhan N.F."/>
            <person name="Baker D."/>
            <person name="Gharbi K."/>
            <person name="Hall N."/>
            <person name="Watson M."/>
            <person name="Adriaenssens E.M."/>
            <person name="Foster-Nyarko E."/>
            <person name="Jarju S."/>
            <person name="Secka A."/>
            <person name="Antonio M."/>
            <person name="Oren A."/>
            <person name="Chaudhuri R.R."/>
            <person name="La Ragione R."/>
            <person name="Hildebrand F."/>
            <person name="Pallen M.J."/>
        </authorList>
    </citation>
    <scope>NUCLEOTIDE SEQUENCE</scope>
    <source>
        <strain evidence="1">CHK185-5351</strain>
    </source>
</reference>
<sequence length="120" mass="13244">MSTIIPEFIKKSQNVLMHSACGHPAHRKSIFNGRMLQPFRLLNGCDQGNSLNGKEKVKHPVRNCDNIVERQSVVPRVSAADKTMPAEEQDGLRKMRRVSLEASFQICPDGAADASEGGKE</sequence>
<reference evidence="1" key="2">
    <citation type="submission" date="2021-04" db="EMBL/GenBank/DDBJ databases">
        <authorList>
            <person name="Gilroy R."/>
        </authorList>
    </citation>
    <scope>NUCLEOTIDE SEQUENCE</scope>
    <source>
        <strain evidence="1">CHK185-5351</strain>
    </source>
</reference>
<organism evidence="1 2">
    <name type="scientific">Candidatus Fusicatenibacter intestinigallinarum</name>
    <dbReference type="NCBI Taxonomy" id="2838598"/>
    <lineage>
        <taxon>Bacteria</taxon>
        <taxon>Bacillati</taxon>
        <taxon>Bacillota</taxon>
        <taxon>Clostridia</taxon>
        <taxon>Lachnospirales</taxon>
        <taxon>Lachnospiraceae</taxon>
        <taxon>Fusicatenibacter</taxon>
    </lineage>
</organism>
<evidence type="ECO:0000313" key="2">
    <source>
        <dbReference type="Proteomes" id="UP000823849"/>
    </source>
</evidence>
<dbReference type="AlphaFoldDB" id="A0A9D2SMC1"/>
<evidence type="ECO:0000313" key="1">
    <source>
        <dbReference type="EMBL" id="HJC14622.1"/>
    </source>
</evidence>
<name>A0A9D2SMC1_9FIRM</name>
<dbReference type="Proteomes" id="UP000823849">
    <property type="component" value="Unassembled WGS sequence"/>
</dbReference>
<accession>A0A9D2SMC1</accession>